<name>A0A9N7RCT8_STRHE</name>
<comment type="caution">
    <text evidence="2">The sequence shown here is derived from an EMBL/GenBank/DDBJ whole genome shotgun (WGS) entry which is preliminary data.</text>
</comment>
<protein>
    <submittedName>
        <fullName evidence="2">Uncharacterized protein</fullName>
    </submittedName>
</protein>
<feature type="region of interest" description="Disordered" evidence="1">
    <location>
        <begin position="1"/>
        <end position="34"/>
    </location>
</feature>
<keyword evidence="3" id="KW-1185">Reference proteome</keyword>
<feature type="region of interest" description="Disordered" evidence="1">
    <location>
        <begin position="47"/>
        <end position="97"/>
    </location>
</feature>
<feature type="non-terminal residue" evidence="2">
    <location>
        <position position="97"/>
    </location>
</feature>
<accession>A0A9N7RCT8</accession>
<evidence type="ECO:0000256" key="1">
    <source>
        <dbReference type="SAM" id="MobiDB-lite"/>
    </source>
</evidence>
<proteinExistence type="predicted"/>
<evidence type="ECO:0000313" key="3">
    <source>
        <dbReference type="Proteomes" id="UP001153555"/>
    </source>
</evidence>
<dbReference type="Proteomes" id="UP001153555">
    <property type="component" value="Unassembled WGS sequence"/>
</dbReference>
<feature type="non-terminal residue" evidence="2">
    <location>
        <position position="1"/>
    </location>
</feature>
<gene>
    <name evidence="2" type="ORF">SHERM_21407</name>
</gene>
<reference evidence="2" key="1">
    <citation type="submission" date="2019-12" db="EMBL/GenBank/DDBJ databases">
        <authorList>
            <person name="Scholes J."/>
        </authorList>
    </citation>
    <scope>NUCLEOTIDE SEQUENCE</scope>
</reference>
<organism evidence="2 3">
    <name type="scientific">Striga hermonthica</name>
    <name type="common">Purple witchweed</name>
    <name type="synonym">Buchnera hermonthica</name>
    <dbReference type="NCBI Taxonomy" id="68872"/>
    <lineage>
        <taxon>Eukaryota</taxon>
        <taxon>Viridiplantae</taxon>
        <taxon>Streptophyta</taxon>
        <taxon>Embryophyta</taxon>
        <taxon>Tracheophyta</taxon>
        <taxon>Spermatophyta</taxon>
        <taxon>Magnoliopsida</taxon>
        <taxon>eudicotyledons</taxon>
        <taxon>Gunneridae</taxon>
        <taxon>Pentapetalae</taxon>
        <taxon>asterids</taxon>
        <taxon>lamiids</taxon>
        <taxon>Lamiales</taxon>
        <taxon>Orobanchaceae</taxon>
        <taxon>Buchnereae</taxon>
        <taxon>Striga</taxon>
    </lineage>
</organism>
<dbReference type="EMBL" id="CACSLK010024742">
    <property type="protein sequence ID" value="CAA0824464.1"/>
    <property type="molecule type" value="Genomic_DNA"/>
</dbReference>
<evidence type="ECO:0000313" key="2">
    <source>
        <dbReference type="EMBL" id="CAA0824464.1"/>
    </source>
</evidence>
<dbReference type="AlphaFoldDB" id="A0A9N7RCT8"/>
<sequence>RLSTSQRHPRLHRQLARSERRPPPQSAPYQAARLQSPCRPALLCSLHHSARPSRPGRPREVEGPQAEKIAQPNEYPWPQDHSTTYGQEGELPPCSRQ</sequence>